<keyword evidence="3" id="KW-0813">Transport</keyword>
<sequence length="574" mass="64240">MSIENELETTKGEIEREDQLVEFEEGTDEDSKRVQPWNKQITVRGVVASIFIGSIFSVIAMKLNLTTGITPNLNVSAALLAFIFIRTWNKLQSRDRLSSFHQAGDYHDTDMRRCMLQYRSWRRVWILSPGNEQETFELSGGTSIEGNTPSSIKEPGIGWMTGFLFLVCFVGLFVLIPLRKILIIDYKLTYPSGMATAVLINGFHNRGDKMAKKQVKGFIKTFSFSFLWGFFQWFYTAKEDCGFSQFPTFGLQARKQTFYFDFSMTYVGTGMICSHIVNLSLLLGAVLSYGMMWPLIGKVKGDWFPADIPESSMKSLNGYKVFISIALLLGDGLYNFVKILRVTIINVHGRFYSKNINSSGVNADKALSDSRKDEVFVRESIPLWFGAVGYIILSMISVVVIPFIFPELKWYFVLVAYIFAPSLAFCNAYGVGLTDINMAYNYGKVGLFTIAAMSGKEHGVIAALAACGLFKSIINVASILMQDFKTGHLTLTSPRAMLLSQALGTALGCIVSPLSFFLFYKAFDIGNPDGEFKAPYAIIYRNLAIIGVQGFSALPQHCLQLCYGFLRLLLQLTF</sequence>
<feature type="transmembrane region" description="Helical" evidence="7">
    <location>
        <begin position="41"/>
        <end position="63"/>
    </location>
</feature>
<evidence type="ECO:0000256" key="2">
    <source>
        <dbReference type="ARBA" id="ARBA00010276"/>
    </source>
</evidence>
<feature type="transmembrane region" description="Helical" evidence="7">
    <location>
        <begin position="410"/>
        <end position="431"/>
    </location>
</feature>
<keyword evidence="4 7" id="KW-0812">Transmembrane</keyword>
<dbReference type="GO" id="GO:0048316">
    <property type="term" value="P:seed development"/>
    <property type="evidence" value="ECO:0007669"/>
    <property type="project" value="TreeGrafter"/>
</dbReference>
<protein>
    <submittedName>
        <fullName evidence="8">Metal-nicotianamine transporter YSL1</fullName>
    </submittedName>
</protein>
<evidence type="ECO:0000256" key="7">
    <source>
        <dbReference type="SAM" id="Phobius"/>
    </source>
</evidence>
<dbReference type="GO" id="GO:0005886">
    <property type="term" value="C:plasma membrane"/>
    <property type="evidence" value="ECO:0007669"/>
    <property type="project" value="TreeGrafter"/>
</dbReference>
<accession>A0AAW2SQ51</accession>
<evidence type="ECO:0000313" key="8">
    <source>
        <dbReference type="EMBL" id="KAL0394715.1"/>
    </source>
</evidence>
<feature type="transmembrane region" description="Helical" evidence="7">
    <location>
        <begin position="69"/>
        <end position="88"/>
    </location>
</feature>
<reference evidence="8" key="2">
    <citation type="journal article" date="2024" name="Plant">
        <title>Genomic evolution and insights into agronomic trait innovations of Sesamum species.</title>
        <authorList>
            <person name="Miao H."/>
            <person name="Wang L."/>
            <person name="Qu L."/>
            <person name="Liu H."/>
            <person name="Sun Y."/>
            <person name="Le M."/>
            <person name="Wang Q."/>
            <person name="Wei S."/>
            <person name="Zheng Y."/>
            <person name="Lin W."/>
            <person name="Duan Y."/>
            <person name="Cao H."/>
            <person name="Xiong S."/>
            <person name="Wang X."/>
            <person name="Wei L."/>
            <person name="Li C."/>
            <person name="Ma Q."/>
            <person name="Ju M."/>
            <person name="Zhao R."/>
            <person name="Li G."/>
            <person name="Mu C."/>
            <person name="Tian Q."/>
            <person name="Mei H."/>
            <person name="Zhang T."/>
            <person name="Gao T."/>
            <person name="Zhang H."/>
        </authorList>
    </citation>
    <scope>NUCLEOTIDE SEQUENCE</scope>
    <source>
        <strain evidence="8">KEN1</strain>
    </source>
</reference>
<name>A0AAW2SQ51_9LAMI</name>
<keyword evidence="5 7" id="KW-1133">Transmembrane helix</keyword>
<proteinExistence type="inferred from homology"/>
<dbReference type="AlphaFoldDB" id="A0AAW2SQ51"/>
<keyword evidence="6 7" id="KW-0472">Membrane</keyword>
<dbReference type="GO" id="GO:0051980">
    <property type="term" value="F:iron-nicotianamine transmembrane transporter activity"/>
    <property type="evidence" value="ECO:0007669"/>
    <property type="project" value="TreeGrafter"/>
</dbReference>
<evidence type="ECO:0000256" key="6">
    <source>
        <dbReference type="ARBA" id="ARBA00023136"/>
    </source>
</evidence>
<feature type="transmembrane region" description="Helical" evidence="7">
    <location>
        <begin position="157"/>
        <end position="176"/>
    </location>
</feature>
<comment type="similarity">
    <text evidence="2">Belongs to the YSL (TC 2.A.67.2) family.</text>
</comment>
<dbReference type="Pfam" id="PF03169">
    <property type="entry name" value="OPT"/>
    <property type="match status" value="1"/>
</dbReference>
<evidence type="ECO:0000256" key="4">
    <source>
        <dbReference type="ARBA" id="ARBA00022692"/>
    </source>
</evidence>
<dbReference type="InterPro" id="IPR004813">
    <property type="entry name" value="OPT"/>
</dbReference>
<evidence type="ECO:0000256" key="1">
    <source>
        <dbReference type="ARBA" id="ARBA00004141"/>
    </source>
</evidence>
<dbReference type="GO" id="GO:0010039">
    <property type="term" value="P:response to iron ion"/>
    <property type="evidence" value="ECO:0007669"/>
    <property type="project" value="TreeGrafter"/>
</dbReference>
<evidence type="ECO:0000256" key="5">
    <source>
        <dbReference type="ARBA" id="ARBA00022989"/>
    </source>
</evidence>
<dbReference type="EMBL" id="JACGWN010000016">
    <property type="protein sequence ID" value="KAL0394715.1"/>
    <property type="molecule type" value="Genomic_DNA"/>
</dbReference>
<dbReference type="InterPro" id="IPR045035">
    <property type="entry name" value="YSL-like"/>
</dbReference>
<dbReference type="GO" id="GO:0035673">
    <property type="term" value="F:oligopeptide transmembrane transporter activity"/>
    <property type="evidence" value="ECO:0007669"/>
    <property type="project" value="InterPro"/>
</dbReference>
<feature type="transmembrane region" description="Helical" evidence="7">
    <location>
        <begin position="460"/>
        <end position="481"/>
    </location>
</feature>
<feature type="transmembrane region" description="Helical" evidence="7">
    <location>
        <begin position="217"/>
        <end position="235"/>
    </location>
</feature>
<feature type="transmembrane region" description="Helical" evidence="7">
    <location>
        <begin position="188"/>
        <end position="205"/>
    </location>
</feature>
<evidence type="ECO:0000256" key="3">
    <source>
        <dbReference type="ARBA" id="ARBA00022448"/>
    </source>
</evidence>
<comment type="subcellular location">
    <subcellularLocation>
        <location evidence="1">Membrane</location>
        <topology evidence="1">Multi-pass membrane protein</topology>
    </subcellularLocation>
</comment>
<dbReference type="PANTHER" id="PTHR31645">
    <property type="entry name" value="OLIGOPEPTIDE TRANSPORTER YGL114W-RELATED"/>
    <property type="match status" value="1"/>
</dbReference>
<feature type="transmembrane region" description="Helical" evidence="7">
    <location>
        <begin position="266"/>
        <end position="290"/>
    </location>
</feature>
<organism evidence="8">
    <name type="scientific">Sesamum latifolium</name>
    <dbReference type="NCBI Taxonomy" id="2727402"/>
    <lineage>
        <taxon>Eukaryota</taxon>
        <taxon>Viridiplantae</taxon>
        <taxon>Streptophyta</taxon>
        <taxon>Embryophyta</taxon>
        <taxon>Tracheophyta</taxon>
        <taxon>Spermatophyta</taxon>
        <taxon>Magnoliopsida</taxon>
        <taxon>eudicotyledons</taxon>
        <taxon>Gunneridae</taxon>
        <taxon>Pentapetalae</taxon>
        <taxon>asterids</taxon>
        <taxon>lamiids</taxon>
        <taxon>Lamiales</taxon>
        <taxon>Pedaliaceae</taxon>
        <taxon>Sesamum</taxon>
    </lineage>
</organism>
<comment type="caution">
    <text evidence="8">The sequence shown here is derived from an EMBL/GenBank/DDBJ whole genome shotgun (WGS) entry which is preliminary data.</text>
</comment>
<feature type="transmembrane region" description="Helical" evidence="7">
    <location>
        <begin position="381"/>
        <end position="404"/>
    </location>
</feature>
<dbReference type="NCBIfam" id="TIGR00728">
    <property type="entry name" value="OPT_sfam"/>
    <property type="match status" value="1"/>
</dbReference>
<reference evidence="8" key="1">
    <citation type="submission" date="2020-06" db="EMBL/GenBank/DDBJ databases">
        <authorList>
            <person name="Li T."/>
            <person name="Hu X."/>
            <person name="Zhang T."/>
            <person name="Song X."/>
            <person name="Zhang H."/>
            <person name="Dai N."/>
            <person name="Sheng W."/>
            <person name="Hou X."/>
            <person name="Wei L."/>
        </authorList>
    </citation>
    <scope>NUCLEOTIDE SEQUENCE</scope>
    <source>
        <strain evidence="8">KEN1</strain>
        <tissue evidence="8">Leaf</tissue>
    </source>
</reference>
<dbReference type="PANTHER" id="PTHR31645:SF11">
    <property type="entry name" value="METAL-NICOTIANAMINE TRANSPORTER YSL1"/>
    <property type="match status" value="1"/>
</dbReference>
<gene>
    <name evidence="8" type="ORF">Slati_4437700</name>
</gene>
<feature type="transmembrane region" description="Helical" evidence="7">
    <location>
        <begin position="501"/>
        <end position="520"/>
    </location>
</feature>